<protein>
    <submittedName>
        <fullName evidence="2">Sec-independent protein translocase protein TatA</fullName>
    </submittedName>
</protein>
<feature type="compositionally biased region" description="Basic and acidic residues" evidence="1">
    <location>
        <begin position="169"/>
        <end position="190"/>
    </location>
</feature>
<gene>
    <name evidence="2" type="ORF">HNR40_009806</name>
</gene>
<sequence length="256" mass="28133">MADRLYGLPPADFTAARTAEAAAAKESGQVRLAREIAGLRKPTVSAGAVNRARREHPELLAELLSVGEDLRAAWAEGDADALAELTRRRGEVTGRLARLLRQGGLSGAAAMEVDQTLDAAVVDEEAAGLVRLGRLVKPLSYSGFGGPSGLPSAGPGLGRTSARPRRATRSPEEVERERREAEERRARELAQAESDYQEWRDTLALAVQELDERSEKVARLEKKLTKARKKRNESQQRVDVARREERLARQRLEKAN</sequence>
<feature type="compositionally biased region" description="Low complexity" evidence="1">
    <location>
        <begin position="149"/>
        <end position="161"/>
    </location>
</feature>
<keyword evidence="3" id="KW-1185">Reference proteome</keyword>
<dbReference type="Proteomes" id="UP000568380">
    <property type="component" value="Unassembled WGS sequence"/>
</dbReference>
<accession>A0A7W8EMS9</accession>
<reference evidence="2 3" key="1">
    <citation type="submission" date="2020-08" db="EMBL/GenBank/DDBJ databases">
        <title>Genomic Encyclopedia of Type Strains, Phase IV (KMG-IV): sequencing the most valuable type-strain genomes for metagenomic binning, comparative biology and taxonomic classification.</title>
        <authorList>
            <person name="Goeker M."/>
        </authorList>
    </citation>
    <scope>NUCLEOTIDE SEQUENCE [LARGE SCALE GENOMIC DNA]</scope>
    <source>
        <strain evidence="2 3">DSM 45385</strain>
    </source>
</reference>
<evidence type="ECO:0000313" key="2">
    <source>
        <dbReference type="EMBL" id="MBB5084297.1"/>
    </source>
</evidence>
<organism evidence="2 3">
    <name type="scientific">Nonomuraea endophytica</name>
    <dbReference type="NCBI Taxonomy" id="714136"/>
    <lineage>
        <taxon>Bacteria</taxon>
        <taxon>Bacillati</taxon>
        <taxon>Actinomycetota</taxon>
        <taxon>Actinomycetes</taxon>
        <taxon>Streptosporangiales</taxon>
        <taxon>Streptosporangiaceae</taxon>
        <taxon>Nonomuraea</taxon>
    </lineage>
</organism>
<proteinExistence type="predicted"/>
<dbReference type="EMBL" id="JACHIN010000022">
    <property type="protein sequence ID" value="MBB5084297.1"/>
    <property type="molecule type" value="Genomic_DNA"/>
</dbReference>
<name>A0A7W8EMS9_9ACTN</name>
<comment type="caution">
    <text evidence="2">The sequence shown here is derived from an EMBL/GenBank/DDBJ whole genome shotgun (WGS) entry which is preliminary data.</text>
</comment>
<evidence type="ECO:0000256" key="1">
    <source>
        <dbReference type="SAM" id="MobiDB-lite"/>
    </source>
</evidence>
<feature type="region of interest" description="Disordered" evidence="1">
    <location>
        <begin position="145"/>
        <end position="196"/>
    </location>
</feature>
<evidence type="ECO:0000313" key="3">
    <source>
        <dbReference type="Proteomes" id="UP000568380"/>
    </source>
</evidence>
<dbReference type="AlphaFoldDB" id="A0A7W8EMS9"/>